<dbReference type="PANTHER" id="PTHR12121">
    <property type="entry name" value="CARBON CATABOLITE REPRESSOR PROTEIN 4"/>
    <property type="match status" value="1"/>
</dbReference>
<protein>
    <submittedName>
        <fullName evidence="3">Glucose-repressible alcohol dehydrogenase transcriptional effector</fullName>
    </submittedName>
</protein>
<dbReference type="Proteomes" id="UP000738325">
    <property type="component" value="Unassembled WGS sequence"/>
</dbReference>
<evidence type="ECO:0000259" key="2">
    <source>
        <dbReference type="Pfam" id="PF03372"/>
    </source>
</evidence>
<dbReference type="OrthoDB" id="428734at2759"/>
<dbReference type="InterPro" id="IPR036691">
    <property type="entry name" value="Endo/exonu/phosph_ase_sf"/>
</dbReference>
<feature type="compositionally biased region" description="Low complexity" evidence="1">
    <location>
        <begin position="589"/>
        <end position="614"/>
    </location>
</feature>
<dbReference type="AlphaFoldDB" id="A0A9P6UQZ7"/>
<feature type="region of interest" description="Disordered" evidence="1">
    <location>
        <begin position="1"/>
        <end position="65"/>
    </location>
</feature>
<feature type="compositionally biased region" description="Basic residues" evidence="1">
    <location>
        <begin position="144"/>
        <end position="155"/>
    </location>
</feature>
<accession>A0A9P6UQZ7</accession>
<feature type="compositionally biased region" description="Low complexity" evidence="1">
    <location>
        <begin position="638"/>
        <end position="653"/>
    </location>
</feature>
<evidence type="ECO:0000313" key="3">
    <source>
        <dbReference type="EMBL" id="KAG0315518.1"/>
    </source>
</evidence>
<dbReference type="EMBL" id="JAAAIP010000533">
    <property type="protein sequence ID" value="KAG0315518.1"/>
    <property type="molecule type" value="Genomic_DNA"/>
</dbReference>
<evidence type="ECO:0000256" key="1">
    <source>
        <dbReference type="SAM" id="MobiDB-lite"/>
    </source>
</evidence>
<proteinExistence type="predicted"/>
<feature type="region of interest" description="Disordered" evidence="1">
    <location>
        <begin position="638"/>
        <end position="665"/>
    </location>
</feature>
<dbReference type="PANTHER" id="PTHR12121:SF100">
    <property type="entry name" value="POLY(A)-SPECIFIC RIBONUCLEASE"/>
    <property type="match status" value="1"/>
</dbReference>
<comment type="caution">
    <text evidence="3">The sequence shown here is derived from an EMBL/GenBank/DDBJ whole genome shotgun (WGS) entry which is preliminary data.</text>
</comment>
<feature type="region of interest" description="Disordered" evidence="1">
    <location>
        <begin position="573"/>
        <end position="625"/>
    </location>
</feature>
<dbReference type="Pfam" id="PF03372">
    <property type="entry name" value="Exo_endo_phos"/>
    <property type="match status" value="1"/>
</dbReference>
<dbReference type="InterPro" id="IPR050410">
    <property type="entry name" value="CCR4/nocturin_mRNA_transcr"/>
</dbReference>
<gene>
    <name evidence="3" type="primary">CCR4_2</name>
    <name evidence="3" type="ORF">BGZ99_007422</name>
</gene>
<feature type="compositionally biased region" description="Low complexity" evidence="1">
    <location>
        <begin position="15"/>
        <end position="47"/>
    </location>
</feature>
<evidence type="ECO:0000313" key="4">
    <source>
        <dbReference type="Proteomes" id="UP000738325"/>
    </source>
</evidence>
<reference evidence="3" key="1">
    <citation type="journal article" date="2020" name="Fungal Divers.">
        <title>Resolving the Mortierellaceae phylogeny through synthesis of multi-gene phylogenetics and phylogenomics.</title>
        <authorList>
            <person name="Vandepol N."/>
            <person name="Liber J."/>
            <person name="Desiro A."/>
            <person name="Na H."/>
            <person name="Kennedy M."/>
            <person name="Barry K."/>
            <person name="Grigoriev I.V."/>
            <person name="Miller A.N."/>
            <person name="O'Donnell K."/>
            <person name="Stajich J.E."/>
            <person name="Bonito G."/>
        </authorList>
    </citation>
    <scope>NUCLEOTIDE SEQUENCE</scope>
    <source>
        <strain evidence="3">REB-010B</strain>
    </source>
</reference>
<dbReference type="GO" id="GO:0000175">
    <property type="term" value="F:3'-5'-RNA exonuclease activity"/>
    <property type="evidence" value="ECO:0007669"/>
    <property type="project" value="TreeGrafter"/>
</dbReference>
<feature type="region of interest" description="Disordered" evidence="1">
    <location>
        <begin position="126"/>
        <end position="155"/>
    </location>
</feature>
<sequence length="706" mass="78007">MASTLQMVAPATAPIDIHPSHSSSLSSPVSTLLSSSADSADATISPSAKPPALGESPADSGYESSWPSLSEAAAWSPPLGQKRQLKSSLSLSHPTKVSTSDYGVFSAFDGSHGTIKRDAVYSHDINHSHDTERDPDQADAMASRRGKGQRRRVRTQAYHAKRLAQLERMEPLVDIGSPQMEDDDPAYGPVEPPIPLRREWIYDSNGPMPMDAKSYVVMSWNILSPRLCHPSRLDEGCEPVFLDWNYRKEAIMNQIAFTDADIVCLQELELKDYEEYFHPHLSRLGYRSVHAYKMNVYEMRDGCAIFYRDSRFKLLNEHVLRFNQVELDDYNVKRASMARDTAIRFNLFHNLALVALFENRRTKRQVQVATTHLLADPAFPDAKMLQTAILTSRLEELKAEALAFSSRGAAATATAASTASGTTPHQHQHQHQQQQPQTHIPTILMGDFNSLPDSSVVNFLKTGKVATSQFGENDFGKFTRAESKHFYHHLGLVDSYKASILPFTNATRKFRGTIDYLLYDPSSLGLVGFLDHFEKDPSWVAAETTAIKSRSGSGSGSGLRSSTMRSALGTCATMSSSDMDSEMEVDAPSSSSSSLSSVSSTTSSATMSIRPSSTRSKRTSRKNAKKIQHLDFSKLFVNSSNSSTDTTSATLSAPREEEEEEEDMGMMRAPLPTALPNQHFPSDHIPLVAIFREREHTLCPLVSSSL</sequence>
<feature type="compositionally biased region" description="Basic and acidic residues" evidence="1">
    <location>
        <begin position="126"/>
        <end position="136"/>
    </location>
</feature>
<dbReference type="InterPro" id="IPR005135">
    <property type="entry name" value="Endo/exonuclease/phosphatase"/>
</dbReference>
<name>A0A9P6UQZ7_9FUNG</name>
<feature type="domain" description="Endonuclease/exonuclease/phosphatase" evidence="2">
    <location>
        <begin position="218"/>
        <end position="530"/>
    </location>
</feature>
<dbReference type="SUPFAM" id="SSF56219">
    <property type="entry name" value="DNase I-like"/>
    <property type="match status" value="1"/>
</dbReference>
<keyword evidence="4" id="KW-1185">Reference proteome</keyword>
<feature type="region of interest" description="Disordered" evidence="1">
    <location>
        <begin position="413"/>
        <end position="437"/>
    </location>
</feature>
<dbReference type="Gene3D" id="3.60.10.10">
    <property type="entry name" value="Endonuclease/exonuclease/phosphatase"/>
    <property type="match status" value="1"/>
</dbReference>
<organism evidence="3 4">
    <name type="scientific">Dissophora globulifera</name>
    <dbReference type="NCBI Taxonomy" id="979702"/>
    <lineage>
        <taxon>Eukaryota</taxon>
        <taxon>Fungi</taxon>
        <taxon>Fungi incertae sedis</taxon>
        <taxon>Mucoromycota</taxon>
        <taxon>Mortierellomycotina</taxon>
        <taxon>Mortierellomycetes</taxon>
        <taxon>Mortierellales</taxon>
        <taxon>Mortierellaceae</taxon>
        <taxon>Dissophora</taxon>
    </lineage>
</organism>
<feature type="compositionally biased region" description="Basic residues" evidence="1">
    <location>
        <begin position="615"/>
        <end position="625"/>
    </location>
</feature>